<evidence type="ECO:0000313" key="3">
    <source>
        <dbReference type="EMBL" id="WUM19804.1"/>
    </source>
</evidence>
<dbReference type="Proteomes" id="UP001432128">
    <property type="component" value="Chromosome"/>
</dbReference>
<evidence type="ECO:0000259" key="2">
    <source>
        <dbReference type="Pfam" id="PF01738"/>
    </source>
</evidence>
<accession>A0AAU4K1E0</accession>
<dbReference type="Pfam" id="PF01738">
    <property type="entry name" value="DLH"/>
    <property type="match status" value="1"/>
</dbReference>
<evidence type="ECO:0000256" key="1">
    <source>
        <dbReference type="SAM" id="MobiDB-lite"/>
    </source>
</evidence>
<keyword evidence="3" id="KW-0378">Hydrolase</keyword>
<dbReference type="PANTHER" id="PTHR46623">
    <property type="entry name" value="CARBOXYMETHYLENEBUTENOLIDASE-RELATED"/>
    <property type="match status" value="1"/>
</dbReference>
<dbReference type="InterPro" id="IPR051049">
    <property type="entry name" value="Dienelactone_hydrolase-like"/>
</dbReference>
<dbReference type="RefSeq" id="WP_328857252.1">
    <property type="nucleotide sequence ID" value="NZ_CP108021.1"/>
</dbReference>
<reference evidence="3 4" key="1">
    <citation type="submission" date="2022-10" db="EMBL/GenBank/DDBJ databases">
        <title>The complete genomes of actinobacterial strains from the NBC collection.</title>
        <authorList>
            <person name="Joergensen T.S."/>
            <person name="Alvarez Arevalo M."/>
            <person name="Sterndorff E.B."/>
            <person name="Faurdal D."/>
            <person name="Vuksanovic O."/>
            <person name="Mourched A.-S."/>
            <person name="Charusanti P."/>
            <person name="Shaw S."/>
            <person name="Blin K."/>
            <person name="Weber T."/>
        </authorList>
    </citation>
    <scope>NUCLEOTIDE SEQUENCE [LARGE SCALE GENOMIC DNA]</scope>
    <source>
        <strain evidence="3 4">NBC_00319</strain>
    </source>
</reference>
<keyword evidence="4" id="KW-1185">Reference proteome</keyword>
<feature type="region of interest" description="Disordered" evidence="1">
    <location>
        <begin position="50"/>
        <end position="83"/>
    </location>
</feature>
<dbReference type="GO" id="GO:0016787">
    <property type="term" value="F:hydrolase activity"/>
    <property type="evidence" value="ECO:0007669"/>
    <property type="project" value="UniProtKB-KW"/>
</dbReference>
<dbReference type="InterPro" id="IPR029058">
    <property type="entry name" value="AB_hydrolase_fold"/>
</dbReference>
<dbReference type="Gene3D" id="3.40.50.1820">
    <property type="entry name" value="alpha/beta hydrolase"/>
    <property type="match status" value="1"/>
</dbReference>
<gene>
    <name evidence="3" type="ORF">OG579_19250</name>
</gene>
<dbReference type="InterPro" id="IPR002925">
    <property type="entry name" value="Dienelactn_hydro"/>
</dbReference>
<organism evidence="3 4">
    <name type="scientific">Williamsia herbipolensis</name>
    <dbReference type="NCBI Taxonomy" id="1603258"/>
    <lineage>
        <taxon>Bacteria</taxon>
        <taxon>Bacillati</taxon>
        <taxon>Actinomycetota</taxon>
        <taxon>Actinomycetes</taxon>
        <taxon>Mycobacteriales</taxon>
        <taxon>Nocardiaceae</taxon>
        <taxon>Williamsia</taxon>
    </lineage>
</organism>
<evidence type="ECO:0000313" key="4">
    <source>
        <dbReference type="Proteomes" id="UP001432128"/>
    </source>
</evidence>
<dbReference type="AlphaFoldDB" id="A0AAU4K1E0"/>
<sequence>MTEFKQYIAEEIAIDHADGMFGRREAMRRLGLLGLSATAATAVLAACSTDGSDSPTASATSSDTASGNASAATPNAAGTSSSLTAGAPGMSTAVATAPITFAGPSGTLQGAFAAAADPRGAVLVIHENKGLTDHIRTIAGRLAGAGYSSLAIDLLSEEGGTGTFADPARATAALGNVPQARFVADMKAGIAELAQRVPGKKIGVIGFCFGGGQVWSLLASGDTDIAAAVPFYGPLPEGADFAGSKQAAVLAIYAGLDQRVNASRPQAEAALKVAGLVNQIETVPDVDHAFFNDTGTRYKPEAAAKVYGQVLDWFGRYLG</sequence>
<dbReference type="KEGG" id="whr:OG579_19250"/>
<dbReference type="PANTHER" id="PTHR46623:SF6">
    <property type="entry name" value="ALPHA_BETA-HYDROLASES SUPERFAMILY PROTEIN"/>
    <property type="match status" value="1"/>
</dbReference>
<protein>
    <submittedName>
        <fullName evidence="3">Dienelactone hydrolase family protein</fullName>
    </submittedName>
</protein>
<feature type="domain" description="Dienelactone hydrolase" evidence="2">
    <location>
        <begin position="118"/>
        <end position="318"/>
    </location>
</feature>
<dbReference type="SUPFAM" id="SSF53474">
    <property type="entry name" value="alpha/beta-Hydrolases"/>
    <property type="match status" value="1"/>
</dbReference>
<name>A0AAU4K1E0_9NOCA</name>
<proteinExistence type="predicted"/>
<dbReference type="EMBL" id="CP108021">
    <property type="protein sequence ID" value="WUM19804.1"/>
    <property type="molecule type" value="Genomic_DNA"/>
</dbReference>